<accession>A0ABQ0YQ07</accession>
<gene>
    <name evidence="1" type="ORF">RAJCM14343_3952</name>
</gene>
<keyword evidence="2" id="KW-1185">Reference proteome</keyword>
<name>A0ABQ0YQ07_9NOCA</name>
<organism evidence="1 2">
    <name type="scientific">Rhodococcus aetherivorans</name>
    <dbReference type="NCBI Taxonomy" id="191292"/>
    <lineage>
        <taxon>Bacteria</taxon>
        <taxon>Bacillati</taxon>
        <taxon>Actinomycetota</taxon>
        <taxon>Actinomycetes</taxon>
        <taxon>Mycobacteriales</taxon>
        <taxon>Nocardiaceae</taxon>
        <taxon>Rhodococcus</taxon>
    </lineage>
</organism>
<sequence length="252" mass="27662">MTEDGIGYLHTGMFNKVTTTGASAPYTHVFERDKTVARRTLSVWDVRPAGTRLFKSMYMDNLELKVEVGDQGAWLEASTAMKGWKHTDVAAITPAYVAGEREFTSRHVKVYLADDVAGLANTATALVKARSVTLTLEESVTVDHSVGESNDDPEFDSAPAEAKGTMVVKYRKTDFEDDYFANAIHAMKIVVENGPSKIEYLGTKVRFREVTDSEGRDDTVTQTISYYFEADENNGGKDIVATVVNGVSSYAA</sequence>
<dbReference type="InterPro" id="IPR044000">
    <property type="entry name" value="Phage_tube_2"/>
</dbReference>
<evidence type="ECO:0000313" key="2">
    <source>
        <dbReference type="Proteomes" id="UP000325466"/>
    </source>
</evidence>
<dbReference type="Pfam" id="PF18906">
    <property type="entry name" value="Phage_tube_2"/>
    <property type="match status" value="1"/>
</dbReference>
<comment type="caution">
    <text evidence="1">The sequence shown here is derived from an EMBL/GenBank/DDBJ whole genome shotgun (WGS) entry which is preliminary data.</text>
</comment>
<reference evidence="1 2" key="1">
    <citation type="journal article" date="2018" name="Biodegradation">
        <title>1,4-Dioxane degradation characteristics of Rhodococcus aetherivorans JCM 14343.</title>
        <authorList>
            <person name="Inoue D."/>
            <person name="Tsunoda T."/>
            <person name="Yamamoto N."/>
            <person name="Ike M."/>
            <person name="Sei K."/>
        </authorList>
    </citation>
    <scope>NUCLEOTIDE SEQUENCE [LARGE SCALE GENOMIC DNA]</scope>
    <source>
        <strain evidence="1 2">JCM 14343</strain>
    </source>
</reference>
<evidence type="ECO:0000313" key="1">
    <source>
        <dbReference type="EMBL" id="GES38687.1"/>
    </source>
</evidence>
<evidence type="ECO:0008006" key="3">
    <source>
        <dbReference type="Google" id="ProtNLM"/>
    </source>
</evidence>
<dbReference type="Proteomes" id="UP000325466">
    <property type="component" value="Unassembled WGS sequence"/>
</dbReference>
<protein>
    <recommendedName>
        <fullName evidence="3">Phage major tail protein</fullName>
    </recommendedName>
</protein>
<dbReference type="EMBL" id="BLAH01000096">
    <property type="protein sequence ID" value="GES38687.1"/>
    <property type="molecule type" value="Genomic_DNA"/>
</dbReference>
<proteinExistence type="predicted"/>